<evidence type="ECO:0000313" key="2">
    <source>
        <dbReference type="EMBL" id="MDT0450270.1"/>
    </source>
</evidence>
<name>A0ABU2SR49_9ACTN</name>
<accession>A0ABU2SR49</accession>
<feature type="compositionally biased region" description="Pro residues" evidence="1">
    <location>
        <begin position="120"/>
        <end position="137"/>
    </location>
</feature>
<evidence type="ECO:0000313" key="3">
    <source>
        <dbReference type="Proteomes" id="UP001180531"/>
    </source>
</evidence>
<dbReference type="RefSeq" id="WP_311611007.1">
    <property type="nucleotide sequence ID" value="NZ_JAVRFI010000007.1"/>
</dbReference>
<gene>
    <name evidence="2" type="ORF">RM609_14475</name>
</gene>
<protein>
    <submittedName>
        <fullName evidence="2">Uncharacterized protein</fullName>
    </submittedName>
</protein>
<feature type="compositionally biased region" description="Basic and acidic residues" evidence="1">
    <location>
        <begin position="108"/>
        <end position="118"/>
    </location>
</feature>
<evidence type="ECO:0000256" key="1">
    <source>
        <dbReference type="SAM" id="MobiDB-lite"/>
    </source>
</evidence>
<reference evidence="2" key="1">
    <citation type="submission" date="2024-05" db="EMBL/GenBank/DDBJ databases">
        <title>30 novel species of actinomycetes from the DSMZ collection.</title>
        <authorList>
            <person name="Nouioui I."/>
        </authorList>
    </citation>
    <scope>NUCLEOTIDE SEQUENCE</scope>
    <source>
        <strain evidence="2">DSM 40473</strain>
    </source>
</reference>
<feature type="compositionally biased region" description="Basic and acidic residues" evidence="1">
    <location>
        <begin position="139"/>
        <end position="148"/>
    </location>
</feature>
<keyword evidence="3" id="KW-1185">Reference proteome</keyword>
<organism evidence="2 3">
    <name type="scientific">Streptomyces hesseae</name>
    <dbReference type="NCBI Taxonomy" id="3075519"/>
    <lineage>
        <taxon>Bacteria</taxon>
        <taxon>Bacillati</taxon>
        <taxon>Actinomycetota</taxon>
        <taxon>Actinomycetes</taxon>
        <taxon>Kitasatosporales</taxon>
        <taxon>Streptomycetaceae</taxon>
        <taxon>Streptomyces</taxon>
    </lineage>
</organism>
<feature type="region of interest" description="Disordered" evidence="1">
    <location>
        <begin position="88"/>
        <end position="158"/>
    </location>
</feature>
<comment type="caution">
    <text evidence="2">The sequence shown here is derived from an EMBL/GenBank/DDBJ whole genome shotgun (WGS) entry which is preliminary data.</text>
</comment>
<dbReference type="Proteomes" id="UP001180531">
    <property type="component" value="Unassembled WGS sequence"/>
</dbReference>
<sequence>MTAWGLVIETTTGSADRKHWTAAVVAHVEGTREDALRELEARARRYVPQHPFSPRRTRLLRTADGFAQVVDGVWDTFITRFSVAELLYDSDPRPPEPDDPEPPLNAYGDRRTGNRHAEPFPLPAPKPPPPEPVPEPWDPAEKWLRDDSGNGTGKPGDR</sequence>
<dbReference type="EMBL" id="JAVRFI010000007">
    <property type="protein sequence ID" value="MDT0450270.1"/>
    <property type="molecule type" value="Genomic_DNA"/>
</dbReference>
<proteinExistence type="predicted"/>